<dbReference type="InterPro" id="IPR005218">
    <property type="entry name" value="Diacylglycerol/lipid_kinase"/>
</dbReference>
<evidence type="ECO:0000256" key="1">
    <source>
        <dbReference type="ARBA" id="ARBA00001946"/>
    </source>
</evidence>
<dbReference type="PANTHER" id="PTHR12358:SF106">
    <property type="entry name" value="LIPID KINASE YEGS"/>
    <property type="match status" value="1"/>
</dbReference>
<keyword evidence="4" id="KW-0479">Metal-binding</keyword>
<dbReference type="PANTHER" id="PTHR12358">
    <property type="entry name" value="SPHINGOSINE KINASE"/>
    <property type="match status" value="1"/>
</dbReference>
<dbReference type="Gene3D" id="2.60.200.40">
    <property type="match status" value="1"/>
</dbReference>
<dbReference type="NCBIfam" id="TIGR00147">
    <property type="entry name" value="YegS/Rv2252/BmrU family lipid kinase"/>
    <property type="match status" value="1"/>
</dbReference>
<protein>
    <submittedName>
        <fullName evidence="13">Diacylglycerol kinase catalytic region</fullName>
    </submittedName>
</protein>
<dbReference type="InterPro" id="IPR045540">
    <property type="entry name" value="YegS/DAGK_C"/>
</dbReference>
<dbReference type="Pfam" id="PF00781">
    <property type="entry name" value="DAGK_cat"/>
    <property type="match status" value="1"/>
</dbReference>
<proteinExistence type="predicted"/>
<dbReference type="GO" id="GO:0016301">
    <property type="term" value="F:kinase activity"/>
    <property type="evidence" value="ECO:0007669"/>
    <property type="project" value="UniProtKB-KW"/>
</dbReference>
<keyword evidence="7" id="KW-0067">ATP-binding</keyword>
<dbReference type="Gene3D" id="3.40.50.10330">
    <property type="entry name" value="Probable inorganic polyphosphate/atp-NAD kinase, domain 1"/>
    <property type="match status" value="1"/>
</dbReference>
<evidence type="ECO:0000256" key="5">
    <source>
        <dbReference type="ARBA" id="ARBA00022741"/>
    </source>
</evidence>
<evidence type="ECO:0000256" key="7">
    <source>
        <dbReference type="ARBA" id="ARBA00022840"/>
    </source>
</evidence>
<name>A0ABN4ANN3_EMTOG</name>
<keyword evidence="5" id="KW-0547">Nucleotide-binding</keyword>
<dbReference type="InterPro" id="IPR017438">
    <property type="entry name" value="ATP-NAD_kinase_N"/>
</dbReference>
<dbReference type="PROSITE" id="PS50146">
    <property type="entry name" value="DAGK"/>
    <property type="match status" value="1"/>
</dbReference>
<dbReference type="EMBL" id="CP002961">
    <property type="protein sequence ID" value="AFK04045.1"/>
    <property type="molecule type" value="Genomic_DNA"/>
</dbReference>
<keyword evidence="8" id="KW-0460">Magnesium</keyword>
<sequence length="302" mass="33176">MMIKICFIIHGKSTNKVSLSGKLKKTFDANNFIVKIIETEYASHAILLTESVVNEGFTIIVACGGDGTLNEVVNGVMNVGNESVKVCLLPNGSGNDFAKTIIPTQTIESLKEAILTGSIKKIDVGLATFKDKNGQQASRYYINITDVGIGGVIAKELFYASRFFGATLTYQYFILKNFITYRPQNIIVKGDDFVYESKVMNFCAANGKFFGSGLGIAPEAKVDDGLIEAVAIGDVNLIDYFLNFPKIKRCERLTHKAVKYFKSKSLSFESESANTPIDMDGEFVGYLPMSITVKHKSINFIV</sequence>
<evidence type="ECO:0000256" key="4">
    <source>
        <dbReference type="ARBA" id="ARBA00022723"/>
    </source>
</evidence>
<keyword evidence="9" id="KW-0443">Lipid metabolism</keyword>
<evidence type="ECO:0000259" key="12">
    <source>
        <dbReference type="PROSITE" id="PS50146"/>
    </source>
</evidence>
<dbReference type="RefSeq" id="WP_015029739.1">
    <property type="nucleotide sequence ID" value="NC_018748.1"/>
</dbReference>
<keyword evidence="6 13" id="KW-0418">Kinase</keyword>
<evidence type="ECO:0000256" key="8">
    <source>
        <dbReference type="ARBA" id="ARBA00022842"/>
    </source>
</evidence>
<feature type="domain" description="DAGKc" evidence="12">
    <location>
        <begin position="1"/>
        <end position="131"/>
    </location>
</feature>
<evidence type="ECO:0000256" key="3">
    <source>
        <dbReference type="ARBA" id="ARBA00022679"/>
    </source>
</evidence>
<evidence type="ECO:0000256" key="2">
    <source>
        <dbReference type="ARBA" id="ARBA00022516"/>
    </source>
</evidence>
<accession>A0ABN4ANN3</accession>
<dbReference type="InterPro" id="IPR016064">
    <property type="entry name" value="NAD/diacylglycerol_kinase_sf"/>
</dbReference>
<evidence type="ECO:0000256" key="9">
    <source>
        <dbReference type="ARBA" id="ARBA00023098"/>
    </source>
</evidence>
<comment type="cofactor">
    <cofactor evidence="1">
        <name>Mg(2+)</name>
        <dbReference type="ChEBI" id="CHEBI:18420"/>
    </cofactor>
</comment>
<gene>
    <name evidence="13" type="ordered locus">Emtol_2912</name>
</gene>
<keyword evidence="11" id="KW-1208">Phospholipid metabolism</keyword>
<dbReference type="Pfam" id="PF19279">
    <property type="entry name" value="YegS_C"/>
    <property type="match status" value="1"/>
</dbReference>
<evidence type="ECO:0000256" key="11">
    <source>
        <dbReference type="ARBA" id="ARBA00023264"/>
    </source>
</evidence>
<keyword evidence="10" id="KW-0594">Phospholipid biosynthesis</keyword>
<evidence type="ECO:0000313" key="14">
    <source>
        <dbReference type="Proteomes" id="UP000002875"/>
    </source>
</evidence>
<organism evidence="13 14">
    <name type="scientific">Emticicia oligotrophica (strain DSM 17448 / CIP 109782 / MTCC 6937 / GPTSA100-15)</name>
    <dbReference type="NCBI Taxonomy" id="929562"/>
    <lineage>
        <taxon>Bacteria</taxon>
        <taxon>Pseudomonadati</taxon>
        <taxon>Bacteroidota</taxon>
        <taxon>Cytophagia</taxon>
        <taxon>Cytophagales</taxon>
        <taxon>Leadbetterellaceae</taxon>
        <taxon>Emticicia</taxon>
    </lineage>
</organism>
<dbReference type="InterPro" id="IPR050187">
    <property type="entry name" value="Lipid_Phosphate_FormReg"/>
</dbReference>
<dbReference type="Proteomes" id="UP000002875">
    <property type="component" value="Chromosome"/>
</dbReference>
<keyword evidence="3" id="KW-0808">Transferase</keyword>
<reference evidence="13 14" key="1">
    <citation type="submission" date="2011-07" db="EMBL/GenBank/DDBJ databases">
        <title>The complete genome of chromosome of Emticicia oligotrophica DSM 17448.</title>
        <authorList>
            <consortium name="US DOE Joint Genome Institute (JGI-PGF)"/>
            <person name="Lucas S."/>
            <person name="Han J."/>
            <person name="Lapidus A."/>
            <person name="Bruce D."/>
            <person name="Goodwin L."/>
            <person name="Pitluck S."/>
            <person name="Peters L."/>
            <person name="Kyrpides N."/>
            <person name="Mavromatis K."/>
            <person name="Ivanova N."/>
            <person name="Ovchinnikova G."/>
            <person name="Teshima H."/>
            <person name="Detter J.C."/>
            <person name="Tapia R."/>
            <person name="Han C."/>
            <person name="Land M."/>
            <person name="Hauser L."/>
            <person name="Markowitz V."/>
            <person name="Cheng J.-F."/>
            <person name="Hugenholtz P."/>
            <person name="Woyke T."/>
            <person name="Wu D."/>
            <person name="Tindall B."/>
            <person name="Pomrenke H."/>
            <person name="Brambilla E."/>
            <person name="Klenk H.-P."/>
            <person name="Eisen J.A."/>
        </authorList>
    </citation>
    <scope>NUCLEOTIDE SEQUENCE [LARGE SCALE GENOMIC DNA]</scope>
    <source>
        <strain evidence="13 14">DSM 17448</strain>
    </source>
</reference>
<keyword evidence="2" id="KW-0444">Lipid biosynthesis</keyword>
<evidence type="ECO:0000313" key="13">
    <source>
        <dbReference type="EMBL" id="AFK04045.1"/>
    </source>
</evidence>
<keyword evidence="14" id="KW-1185">Reference proteome</keyword>
<evidence type="ECO:0000256" key="10">
    <source>
        <dbReference type="ARBA" id="ARBA00023209"/>
    </source>
</evidence>
<evidence type="ECO:0000256" key="6">
    <source>
        <dbReference type="ARBA" id="ARBA00022777"/>
    </source>
</evidence>
<dbReference type="SUPFAM" id="SSF111331">
    <property type="entry name" value="NAD kinase/diacylglycerol kinase-like"/>
    <property type="match status" value="1"/>
</dbReference>
<dbReference type="InterPro" id="IPR001206">
    <property type="entry name" value="Diacylglycerol_kinase_cat_dom"/>
</dbReference>